<protein>
    <submittedName>
        <fullName evidence="1">Uncharacterized protein</fullName>
    </submittedName>
</protein>
<dbReference type="InterPro" id="IPR036890">
    <property type="entry name" value="HATPase_C_sf"/>
</dbReference>
<name>A0A3N6NW71_9CYAN</name>
<evidence type="ECO:0000313" key="2">
    <source>
        <dbReference type="Proteomes" id="UP000269154"/>
    </source>
</evidence>
<keyword evidence="2" id="KW-1185">Reference proteome</keyword>
<accession>A0A3N6NW71</accession>
<proteinExistence type="predicted"/>
<dbReference type="Gene3D" id="3.30.565.10">
    <property type="entry name" value="Histidine kinase-like ATPase, C-terminal domain"/>
    <property type="match status" value="1"/>
</dbReference>
<dbReference type="EMBL" id="RCBY01000338">
    <property type="protein sequence ID" value="RQH23961.1"/>
    <property type="molecule type" value="Genomic_DNA"/>
</dbReference>
<dbReference type="OrthoDB" id="9156551at2"/>
<organism evidence="1 2">
    <name type="scientific">Okeania hirsuta</name>
    <dbReference type="NCBI Taxonomy" id="1458930"/>
    <lineage>
        <taxon>Bacteria</taxon>
        <taxon>Bacillati</taxon>
        <taxon>Cyanobacteriota</taxon>
        <taxon>Cyanophyceae</taxon>
        <taxon>Oscillatoriophycideae</taxon>
        <taxon>Oscillatoriales</taxon>
        <taxon>Microcoleaceae</taxon>
        <taxon>Okeania</taxon>
    </lineage>
</organism>
<dbReference type="Proteomes" id="UP000269154">
    <property type="component" value="Unassembled WGS sequence"/>
</dbReference>
<gene>
    <name evidence="1" type="ORF">D5R40_30330</name>
</gene>
<dbReference type="AlphaFoldDB" id="A0A3N6NW71"/>
<reference evidence="1 2" key="1">
    <citation type="journal article" date="2018" name="ACS Chem. Biol.">
        <title>Ketoreductase domain dysfunction expands chemodiversity: malyngamide biosynthesis in the cyanobacterium Okeania hirsuta.</title>
        <authorList>
            <person name="Moss N.A."/>
            <person name="Leao T."/>
            <person name="Rankin M."/>
            <person name="McCullough T.M."/>
            <person name="Qu P."/>
            <person name="Korobeynikov A."/>
            <person name="Smith J.L."/>
            <person name="Gerwick L."/>
            <person name="Gerwick W.H."/>
        </authorList>
    </citation>
    <scope>NUCLEOTIDE SEQUENCE [LARGE SCALE GENOMIC DNA]</scope>
    <source>
        <strain evidence="1 2">PAB10Feb10-1</strain>
    </source>
</reference>
<comment type="caution">
    <text evidence="1">The sequence shown here is derived from an EMBL/GenBank/DDBJ whole genome shotgun (WGS) entry which is preliminary data.</text>
</comment>
<dbReference type="RefSeq" id="WP_124155631.1">
    <property type="nucleotide sequence ID" value="NZ_CAWOLW010000266.1"/>
</dbReference>
<dbReference type="Pfam" id="PF13589">
    <property type="entry name" value="HATPase_c_3"/>
    <property type="match status" value="1"/>
</dbReference>
<dbReference type="SUPFAM" id="SSF55874">
    <property type="entry name" value="ATPase domain of HSP90 chaperone/DNA topoisomerase II/histidine kinase"/>
    <property type="match status" value="1"/>
</dbReference>
<sequence>MSEVREPKYPVISYNHILSELSVNREDPCEVIRELISNSYDANASKIQIYPLLQEKGFIYFDNGIGLSETKEINGITPYVAFFSIGKSTKIQGESIGYKCQGSKLCFASKKITIITKCSEENSWRYKSIDNPQKNINDSFDIASEFSEQPWNILTELFPRKKAQTQNIVKELNQDFFTSQFSDRGTMIIIEGLEVQDFSDYYSSDDYGKKQWSYLKHYIRFNTRHGDMRILRPNYTGFPQRREISFRETSGYNEQCKLSLWSKTKKDKYTLEEIKPGYPYLPKPDATEAKKIKSPAQVSSLDNGNFSARYCSTFSYEETTYCIVLAIDGRTRTRNQYKELGRQGDSRSGIKLSSQRGTFISSEGVKICSYNKIFEHESLKEYSILADTKVQYHYILLINGSFNMVTNRNSLTDASRQILKDNSFLKNIKKFLDEAKRQVPVFCELIERLNKENQEAKLEAYTQRLDKLKKDIKNRTRFKVNNIEQLKDKWMIQPEIGEEHWVGALYTMFSHLVTIDLPYAELWVRPRTFCGVGLDSIAVPLKENSFKDTVHIGLEYKYTFSSTDEYNHPFIVTNFIVCWILSIAEEREQIQDAYGYFGYVSFTEELNDIGYEIVDIESQTGEIHNQNIKVISLKKLLDHTFDCQWTTPPK</sequence>
<evidence type="ECO:0000313" key="1">
    <source>
        <dbReference type="EMBL" id="RQH23961.1"/>
    </source>
</evidence>